<evidence type="ECO:0000313" key="3">
    <source>
        <dbReference type="EMBL" id="CAF3895850.1"/>
    </source>
</evidence>
<organism evidence="3 4">
    <name type="scientific">Rotaria sordida</name>
    <dbReference type="NCBI Taxonomy" id="392033"/>
    <lineage>
        <taxon>Eukaryota</taxon>
        <taxon>Metazoa</taxon>
        <taxon>Spiralia</taxon>
        <taxon>Gnathifera</taxon>
        <taxon>Rotifera</taxon>
        <taxon>Eurotatoria</taxon>
        <taxon>Bdelloidea</taxon>
        <taxon>Philodinida</taxon>
        <taxon>Philodinidae</taxon>
        <taxon>Rotaria</taxon>
    </lineage>
</organism>
<dbReference type="EMBL" id="CAJNOT010000499">
    <property type="protein sequence ID" value="CAF1002302.1"/>
    <property type="molecule type" value="Genomic_DNA"/>
</dbReference>
<evidence type="ECO:0000313" key="2">
    <source>
        <dbReference type="EMBL" id="CAF1002302.1"/>
    </source>
</evidence>
<dbReference type="EMBL" id="CAJOBD010002621">
    <property type="protein sequence ID" value="CAF3895850.1"/>
    <property type="molecule type" value="Genomic_DNA"/>
</dbReference>
<dbReference type="SUPFAM" id="SSF82171">
    <property type="entry name" value="DPP6 N-terminal domain-like"/>
    <property type="match status" value="1"/>
</dbReference>
<proteinExistence type="predicted"/>
<name>A0A819H6I9_9BILA</name>
<evidence type="ECO:0000256" key="1">
    <source>
        <dbReference type="SAM" id="SignalP"/>
    </source>
</evidence>
<reference evidence="3" key="1">
    <citation type="submission" date="2021-02" db="EMBL/GenBank/DDBJ databases">
        <authorList>
            <person name="Nowell W R."/>
        </authorList>
    </citation>
    <scope>NUCLEOTIDE SEQUENCE</scope>
</reference>
<dbReference type="AlphaFoldDB" id="A0A819H6I9"/>
<dbReference type="Proteomes" id="UP000663836">
    <property type="component" value="Unassembled WGS sequence"/>
</dbReference>
<dbReference type="Proteomes" id="UP000663864">
    <property type="component" value="Unassembled WGS sequence"/>
</dbReference>
<comment type="caution">
    <text evidence="3">The sequence shown here is derived from an EMBL/GenBank/DDBJ whole genome shotgun (WGS) entry which is preliminary data.</text>
</comment>
<feature type="chain" id="PRO_5036235259" evidence="1">
    <location>
        <begin position="22"/>
        <end position="318"/>
    </location>
</feature>
<sequence length="318" mass="37273">MKSYLLCIILFLFLLICSISSEWITINDYSVTTWDEYTADCPQTSTTFKVSNYPRKYVRSLNNRINTYTYDKNNEIIYFIMDQTLYGISKFFKYNLKTNQIDQTEQIQPFMIDHIQFNPISNRLYAIIHDSTRRNYYLVEVDIETLQIKKQIMPLSDRISPMSGSYFNSQTQLFTYHAYDFQQGHTVLITLDLSDSATKILVGSKEFDFNVYGFGYIQPDSLVALWQYSIITPMVVIKIDEPTGQQIKNVTITPDGVRIAQGYKPFSMDFQNKLFYVLSSTEDLSTRYISKINMETMNVQITAVKGHIIKDYIFYKRE</sequence>
<keyword evidence="1" id="KW-0732">Signal</keyword>
<evidence type="ECO:0000313" key="4">
    <source>
        <dbReference type="Proteomes" id="UP000663836"/>
    </source>
</evidence>
<feature type="signal peptide" evidence="1">
    <location>
        <begin position="1"/>
        <end position="21"/>
    </location>
</feature>
<gene>
    <name evidence="3" type="ORF">JBS370_LOCUS20610</name>
    <name evidence="2" type="ORF">ZHD862_LOCUS12593</name>
</gene>
<protein>
    <submittedName>
        <fullName evidence="3">Uncharacterized protein</fullName>
    </submittedName>
</protein>
<accession>A0A819H6I9</accession>